<organism evidence="2 3">
    <name type="scientific">Paramicrosporidium saccamoebae</name>
    <dbReference type="NCBI Taxonomy" id="1246581"/>
    <lineage>
        <taxon>Eukaryota</taxon>
        <taxon>Fungi</taxon>
        <taxon>Fungi incertae sedis</taxon>
        <taxon>Cryptomycota</taxon>
        <taxon>Cryptomycota incertae sedis</taxon>
        <taxon>Paramicrosporidium</taxon>
    </lineage>
</organism>
<dbReference type="AlphaFoldDB" id="A0A2H9TMJ8"/>
<dbReference type="Proteomes" id="UP000240830">
    <property type="component" value="Unassembled WGS sequence"/>
</dbReference>
<proteinExistence type="predicted"/>
<gene>
    <name evidence="2" type="ORF">PSACC_01218</name>
</gene>
<dbReference type="EMBL" id="MTSL01000093">
    <property type="protein sequence ID" value="PJF18967.1"/>
    <property type="molecule type" value="Genomic_DNA"/>
</dbReference>
<feature type="region of interest" description="Disordered" evidence="1">
    <location>
        <begin position="230"/>
        <end position="250"/>
    </location>
</feature>
<name>A0A2H9TMJ8_9FUNG</name>
<reference evidence="2 3" key="1">
    <citation type="submission" date="2016-10" db="EMBL/GenBank/DDBJ databases">
        <title>The genome of Paramicrosporidium saccamoebae is the missing link in understanding Cryptomycota and Microsporidia evolution.</title>
        <authorList>
            <person name="Quandt C.A."/>
            <person name="Beaudet D."/>
            <person name="Corsaro D."/>
            <person name="Michel R."/>
            <person name="Corradi N."/>
            <person name="James T."/>
        </authorList>
    </citation>
    <scope>NUCLEOTIDE SEQUENCE [LARGE SCALE GENOMIC DNA]</scope>
    <source>
        <strain evidence="2 3">KSL3</strain>
    </source>
</reference>
<protein>
    <submittedName>
        <fullName evidence="2">Uncharacterized protein</fullName>
    </submittedName>
</protein>
<evidence type="ECO:0000256" key="1">
    <source>
        <dbReference type="SAM" id="MobiDB-lite"/>
    </source>
</evidence>
<keyword evidence="3" id="KW-1185">Reference proteome</keyword>
<evidence type="ECO:0000313" key="2">
    <source>
        <dbReference type="EMBL" id="PJF18967.1"/>
    </source>
</evidence>
<sequence length="493" mass="53837">MNVVETVYAGGEYDALLSALRQWSFAGGTPVRNALHEGFAAAMDVIRTILLREESCQLTVICCSLYYEEFQAAVPVQASVVQQGRILEEMLLELRTRGRVRLSCFFPSLELGRTLLNLLGKVYSAEELRPIEIGGWIGRTTEGKQSAASVRSNMSGDSINLDINLDTIELPNSNSLEQAVRQFLSVVLKLPQNQRAEAIKRHLESPTYSAEYKQCLVAMVRQMQNTAKMVRKPQPSISPAARPVTSPSIIPRQSPMVRGANVVSPVWRGRIAFRTNTEAYFDVAAVPIPNPKSSHPQTTPLASEYDLESWPLVLAVSSFVSVQSPAVIKSVPVSKLVELFAVNLEGAPVALVRLGASHAMLVAARPHQLVGMVLSKQAAASLAHPQPAPPPQEASIPKPIVMLPTDPSILARPIIRTSPRASRVLTPDAILRQHKSAPETTPLLPPTQNLDVFNALMGSQSDFDSEPAVMDFCELAFPEMRGDVQNSFFDIPP</sequence>
<evidence type="ECO:0000313" key="3">
    <source>
        <dbReference type="Proteomes" id="UP000240830"/>
    </source>
</evidence>
<comment type="caution">
    <text evidence="2">The sequence shown here is derived from an EMBL/GenBank/DDBJ whole genome shotgun (WGS) entry which is preliminary data.</text>
</comment>
<accession>A0A2H9TMJ8</accession>